<evidence type="ECO:0000256" key="1">
    <source>
        <dbReference type="PROSITE-ProRule" id="PRU00339"/>
    </source>
</evidence>
<dbReference type="SUPFAM" id="SSF48452">
    <property type="entry name" value="TPR-like"/>
    <property type="match status" value="1"/>
</dbReference>
<dbReference type="GO" id="GO:0016787">
    <property type="term" value="F:hydrolase activity"/>
    <property type="evidence" value="ECO:0007669"/>
    <property type="project" value="UniProtKB-KW"/>
</dbReference>
<proteinExistence type="predicted"/>
<keyword evidence="2" id="KW-0378">Hydrolase</keyword>
<accession>A0ABU0AES0</accession>
<dbReference type="Pfam" id="PF18801">
    <property type="entry name" value="RapH_N"/>
    <property type="match status" value="1"/>
</dbReference>
<dbReference type="InterPro" id="IPR019734">
    <property type="entry name" value="TPR_rpt"/>
</dbReference>
<keyword evidence="1" id="KW-0802">TPR repeat</keyword>
<reference evidence="2 3" key="1">
    <citation type="submission" date="2023-07" db="EMBL/GenBank/DDBJ databases">
        <title>Genomic Encyclopedia of Type Strains, Phase IV (KMG-IV): sequencing the most valuable type-strain genomes for metagenomic binning, comparative biology and taxonomic classification.</title>
        <authorList>
            <person name="Goeker M."/>
        </authorList>
    </citation>
    <scope>NUCLEOTIDE SEQUENCE [LARGE SCALE GENOMIC DNA]</scope>
    <source>
        <strain evidence="2 3">DSM 23494</strain>
    </source>
</reference>
<dbReference type="EC" id="3.1.-.-" evidence="2"/>
<dbReference type="SMART" id="SM00028">
    <property type="entry name" value="TPR"/>
    <property type="match status" value="5"/>
</dbReference>
<evidence type="ECO:0000313" key="3">
    <source>
        <dbReference type="Proteomes" id="UP001238088"/>
    </source>
</evidence>
<dbReference type="PROSITE" id="PS50005">
    <property type="entry name" value="TPR"/>
    <property type="match status" value="1"/>
</dbReference>
<dbReference type="InterPro" id="IPR011990">
    <property type="entry name" value="TPR-like_helical_dom_sf"/>
</dbReference>
<keyword evidence="3" id="KW-1185">Reference proteome</keyword>
<sequence>MAVKMAKIDYEHVVNRLNAWYISIKKRNIEEAITLRKEIKNSFDDMEENQDVLLYFSLVDSRYSMMLEEYKKTGEILNAIERTDIEKKTDDMIQYYFYFFSGVYAFYEKKYVKAINFYKIAENKLHKIPDKIEIAEFHYQLAIAFYRIDQHLLSLNHAVKANELFKDDTAYIERTITSKMVIAAIKLDLFQYEESERHYKEALTMAKENNKPFTTGLVYRNLGLNYARRNLLSKAQETLEQALLIQEHHDSVIGIKTMFDLSYVLYKKGLKEEGRQLYEIGNLKAINHNEIEHIAKFNLIHAMYEEYNLKKITESLEDLKKQGLWSEVAELTLDLAIFFKKRNDFQNEALFFEKAHEARDNIIKIMEEIK</sequence>
<dbReference type="RefSeq" id="WP_307473586.1">
    <property type="nucleotide sequence ID" value="NZ_JAUSUB010000005.1"/>
</dbReference>
<dbReference type="EMBL" id="JAUSUB010000005">
    <property type="protein sequence ID" value="MDQ0269759.1"/>
    <property type="molecule type" value="Genomic_DNA"/>
</dbReference>
<dbReference type="Gene3D" id="1.25.40.10">
    <property type="entry name" value="Tetratricopeptide repeat domain"/>
    <property type="match status" value="1"/>
</dbReference>
<dbReference type="Pfam" id="PF13424">
    <property type="entry name" value="TPR_12"/>
    <property type="match status" value="1"/>
</dbReference>
<comment type="caution">
    <text evidence="2">The sequence shown here is derived from an EMBL/GenBank/DDBJ whole genome shotgun (WGS) entry which is preliminary data.</text>
</comment>
<feature type="repeat" description="TPR" evidence="1">
    <location>
        <begin position="216"/>
        <end position="249"/>
    </location>
</feature>
<protein>
    <submittedName>
        <fullName evidence="2">Response regulator aspartate phosphatase I</fullName>
        <ecNumber evidence="2">3.1.-.-</ecNumber>
    </submittedName>
</protein>
<name>A0ABU0AES0_9BACI</name>
<evidence type="ECO:0000313" key="2">
    <source>
        <dbReference type="EMBL" id="MDQ0269759.1"/>
    </source>
</evidence>
<gene>
    <name evidence="2" type="ORF">J2S17_001631</name>
</gene>
<organism evidence="2 3">
    <name type="scientific">Cytobacillus purgationiresistens</name>
    <dbReference type="NCBI Taxonomy" id="863449"/>
    <lineage>
        <taxon>Bacteria</taxon>
        <taxon>Bacillati</taxon>
        <taxon>Bacillota</taxon>
        <taxon>Bacilli</taxon>
        <taxon>Bacillales</taxon>
        <taxon>Bacillaceae</taxon>
        <taxon>Cytobacillus</taxon>
    </lineage>
</organism>
<dbReference type="Proteomes" id="UP001238088">
    <property type="component" value="Unassembled WGS sequence"/>
</dbReference>